<organism evidence="2">
    <name type="scientific">bioreactor metagenome</name>
    <dbReference type="NCBI Taxonomy" id="1076179"/>
    <lineage>
        <taxon>unclassified sequences</taxon>
        <taxon>metagenomes</taxon>
        <taxon>ecological metagenomes</taxon>
    </lineage>
</organism>
<dbReference type="AlphaFoldDB" id="A0A644W688"/>
<evidence type="ECO:0000259" key="1">
    <source>
        <dbReference type="Pfam" id="PF13566"/>
    </source>
</evidence>
<name>A0A644W688_9ZZZZ</name>
<feature type="domain" description="DUF4130" evidence="1">
    <location>
        <begin position="82"/>
        <end position="241"/>
    </location>
</feature>
<dbReference type="EMBL" id="VSSQ01000654">
    <property type="protein sequence ID" value="MPL99231.1"/>
    <property type="molecule type" value="Genomic_DNA"/>
</dbReference>
<evidence type="ECO:0000313" key="2">
    <source>
        <dbReference type="EMBL" id="MPL99231.1"/>
    </source>
</evidence>
<accession>A0A644W688</accession>
<protein>
    <recommendedName>
        <fullName evidence="1">DUF4130 domain-containing protein</fullName>
    </recommendedName>
</protein>
<dbReference type="InterPro" id="IPR023875">
    <property type="entry name" value="DNA_repair_put"/>
</dbReference>
<sequence length="249" mass="28071">MAVWTFDGTFNGFLCLIHESSRRKERPEGILGGGKNQPFLFETVPTETDERLAASVRTALAARLSRRVLTEGYYAFLSAMPGREMAVYRYFALAWTAGPGAAGLLADERVRTVHEAGRAVSRERHRFLGLLRFSELGGVLYAPFEPEGDILPLVAGHFARRLGGERWIIHDTGRSKAAVYENGTWRIAGFSTGGPLPLSGREREIRDLWKRYFSSTAVQTRKNPGLQRQFMPKKYWKHLPEKEDADGIR</sequence>
<comment type="caution">
    <text evidence="2">The sequence shown here is derived from an EMBL/GenBank/DDBJ whole genome shotgun (WGS) entry which is preliminary data.</text>
</comment>
<dbReference type="NCBIfam" id="TIGR03915">
    <property type="entry name" value="SAM_7_link_chp"/>
    <property type="match status" value="1"/>
</dbReference>
<proteinExistence type="predicted"/>
<dbReference type="InterPro" id="IPR025404">
    <property type="entry name" value="DUF4130"/>
</dbReference>
<reference evidence="2" key="1">
    <citation type="submission" date="2019-08" db="EMBL/GenBank/DDBJ databases">
        <authorList>
            <person name="Kucharzyk K."/>
            <person name="Murdoch R.W."/>
            <person name="Higgins S."/>
            <person name="Loffler F."/>
        </authorList>
    </citation>
    <scope>NUCLEOTIDE SEQUENCE</scope>
</reference>
<gene>
    <name evidence="2" type="ORF">SDC9_45448</name>
</gene>
<dbReference type="Pfam" id="PF13566">
    <property type="entry name" value="DUF4130"/>
    <property type="match status" value="1"/>
</dbReference>